<dbReference type="Proteomes" id="UP001652409">
    <property type="component" value="Unassembled WGS sequence"/>
</dbReference>
<accession>A0ABT2TV93</accession>
<evidence type="ECO:0000313" key="1">
    <source>
        <dbReference type="EMBL" id="MCU6765586.1"/>
    </source>
</evidence>
<comment type="caution">
    <text evidence="1">The sequence shown here is derived from an EMBL/GenBank/DDBJ whole genome shotgun (WGS) entry which is preliminary data.</text>
</comment>
<dbReference type="EMBL" id="JAOQJL010000015">
    <property type="protein sequence ID" value="MCU6765586.1"/>
    <property type="molecule type" value="Genomic_DNA"/>
</dbReference>
<protein>
    <submittedName>
        <fullName evidence="1">Uncharacterized protein</fullName>
    </submittedName>
</protein>
<keyword evidence="2" id="KW-1185">Reference proteome</keyword>
<gene>
    <name evidence="1" type="ORF">OCV61_09190</name>
</gene>
<reference evidence="1 2" key="1">
    <citation type="journal article" date="2021" name="ISME Commun">
        <title>Automated analysis of genomic sequences facilitates high-throughput and comprehensive description of bacteria.</title>
        <authorList>
            <person name="Hitch T.C.A."/>
        </authorList>
    </citation>
    <scope>NUCLEOTIDE SEQUENCE [LARGE SCALE GENOMIC DNA]</scope>
    <source>
        <strain evidence="1 2">Sanger_23</strain>
    </source>
</reference>
<sequence>MKIEVTFDSLDEVRKFTEIVMVGQATAQPSNTQAPVQPAPAVHNTAVPVQAAPVQTVPAQTVSAQAVPVQTAPVQTVPVQTTPVQTAVPTSTVAYTMDDLARAGMTLMDCGKQAELQKLLKEGFGVDALPQLPKEQYGAFATALRGMGAQI</sequence>
<proteinExistence type="predicted"/>
<name>A0ABT2TV93_9FIRM</name>
<dbReference type="RefSeq" id="WP_158421545.1">
    <property type="nucleotide sequence ID" value="NZ_JAOQJL010000015.1"/>
</dbReference>
<organism evidence="1 2">
    <name type="scientific">Blautia ammoniilytica</name>
    <dbReference type="NCBI Taxonomy" id="2981782"/>
    <lineage>
        <taxon>Bacteria</taxon>
        <taxon>Bacillati</taxon>
        <taxon>Bacillota</taxon>
        <taxon>Clostridia</taxon>
        <taxon>Lachnospirales</taxon>
        <taxon>Lachnospiraceae</taxon>
        <taxon>Blautia</taxon>
    </lineage>
</organism>
<evidence type="ECO:0000313" key="2">
    <source>
        <dbReference type="Proteomes" id="UP001652409"/>
    </source>
</evidence>